<dbReference type="EMBL" id="JARBJD010000031">
    <property type="protein sequence ID" value="KAK2959215.1"/>
    <property type="molecule type" value="Genomic_DNA"/>
</dbReference>
<dbReference type="PROSITE" id="PS50056">
    <property type="entry name" value="TYR_PHOSPHATASE_2"/>
    <property type="match status" value="1"/>
</dbReference>
<feature type="region of interest" description="Disordered" evidence="5">
    <location>
        <begin position="543"/>
        <end position="575"/>
    </location>
</feature>
<evidence type="ECO:0000256" key="3">
    <source>
        <dbReference type="ARBA" id="ARBA00022801"/>
    </source>
</evidence>
<feature type="compositionally biased region" description="Basic and acidic residues" evidence="5">
    <location>
        <begin position="1700"/>
        <end position="1712"/>
    </location>
</feature>
<dbReference type="SMART" id="SM00195">
    <property type="entry name" value="DSPc"/>
    <property type="match status" value="1"/>
</dbReference>
<feature type="domain" description="Tyrosine specific protein phosphatases" evidence="7">
    <location>
        <begin position="670"/>
        <end position="732"/>
    </location>
</feature>
<feature type="region of interest" description="Disordered" evidence="5">
    <location>
        <begin position="1619"/>
        <end position="1759"/>
    </location>
</feature>
<feature type="compositionally biased region" description="Low complexity" evidence="5">
    <location>
        <begin position="1052"/>
        <end position="1068"/>
    </location>
</feature>
<feature type="region of interest" description="Disordered" evidence="5">
    <location>
        <begin position="1041"/>
        <end position="1109"/>
    </location>
</feature>
<dbReference type="PANTHER" id="PTHR10159:SF519">
    <property type="entry name" value="DUAL SPECIFICITY PROTEIN PHOSPHATASE MPK3"/>
    <property type="match status" value="1"/>
</dbReference>
<gene>
    <name evidence="8" type="ORF">BLNAU_5773</name>
</gene>
<feature type="region of interest" description="Disordered" evidence="5">
    <location>
        <begin position="581"/>
        <end position="600"/>
    </location>
</feature>
<feature type="compositionally biased region" description="Low complexity" evidence="5">
    <location>
        <begin position="1479"/>
        <end position="1506"/>
    </location>
</feature>
<evidence type="ECO:0000313" key="9">
    <source>
        <dbReference type="Proteomes" id="UP001281761"/>
    </source>
</evidence>
<accession>A0ABQ9Y646</accession>
<evidence type="ECO:0000259" key="7">
    <source>
        <dbReference type="PROSITE" id="PS50056"/>
    </source>
</evidence>
<dbReference type="Proteomes" id="UP001281761">
    <property type="component" value="Unassembled WGS sequence"/>
</dbReference>
<evidence type="ECO:0000256" key="1">
    <source>
        <dbReference type="ARBA" id="ARBA00008601"/>
    </source>
</evidence>
<evidence type="ECO:0000256" key="5">
    <source>
        <dbReference type="SAM" id="MobiDB-lite"/>
    </source>
</evidence>
<feature type="region of interest" description="Disordered" evidence="5">
    <location>
        <begin position="1239"/>
        <end position="1324"/>
    </location>
</feature>
<feature type="compositionally biased region" description="Polar residues" evidence="5">
    <location>
        <begin position="1713"/>
        <end position="1731"/>
    </location>
</feature>
<dbReference type="EC" id="3.1.3.48" evidence="2"/>
<dbReference type="SUPFAM" id="SSF52799">
    <property type="entry name" value="(Phosphotyrosine protein) phosphatases II"/>
    <property type="match status" value="1"/>
</dbReference>
<feature type="compositionally biased region" description="Polar residues" evidence="5">
    <location>
        <begin position="1279"/>
        <end position="1288"/>
    </location>
</feature>
<dbReference type="InterPro" id="IPR000387">
    <property type="entry name" value="Tyr_Pase_dom"/>
</dbReference>
<dbReference type="CDD" id="cd14498">
    <property type="entry name" value="DSP"/>
    <property type="match status" value="1"/>
</dbReference>
<dbReference type="InterPro" id="IPR020422">
    <property type="entry name" value="TYR_PHOSPHATASE_DUAL_dom"/>
</dbReference>
<feature type="compositionally biased region" description="Basic and acidic residues" evidence="5">
    <location>
        <begin position="1372"/>
        <end position="1386"/>
    </location>
</feature>
<feature type="region of interest" description="Disordered" evidence="5">
    <location>
        <begin position="1371"/>
        <end position="1408"/>
    </location>
</feature>
<organism evidence="8 9">
    <name type="scientific">Blattamonas nauphoetae</name>
    <dbReference type="NCBI Taxonomy" id="2049346"/>
    <lineage>
        <taxon>Eukaryota</taxon>
        <taxon>Metamonada</taxon>
        <taxon>Preaxostyla</taxon>
        <taxon>Oxymonadida</taxon>
        <taxon>Blattamonas</taxon>
    </lineage>
</organism>
<feature type="compositionally biased region" description="Low complexity" evidence="5">
    <location>
        <begin position="1389"/>
        <end position="1406"/>
    </location>
</feature>
<dbReference type="Gene3D" id="3.90.190.10">
    <property type="entry name" value="Protein tyrosine phosphatase superfamily"/>
    <property type="match status" value="1"/>
</dbReference>
<dbReference type="Pfam" id="PF00782">
    <property type="entry name" value="DSPc"/>
    <property type="match status" value="1"/>
</dbReference>
<dbReference type="PROSITE" id="PS00383">
    <property type="entry name" value="TYR_PHOSPHATASE_1"/>
    <property type="match status" value="1"/>
</dbReference>
<evidence type="ECO:0000256" key="4">
    <source>
        <dbReference type="ARBA" id="ARBA00022912"/>
    </source>
</evidence>
<sequence length="1759" mass="195543">MGPFVSLPTLTEDISSLLRIYRYETRHYFANSRDLTAKSDCGKVQEILIPSSIESALHADAHSFQPILTTHPANQKQNSYIASKQRHPSILSGDAHLCDIRSTGTHPILTRRIEEYDYRSTKDKTTTHLTHTQLRHHFIFLIQNHRHPHRVGPTRNRRRFQFSTFQTSSRTDWPTSKTLQTLIHASSRPTHLNTSNHKHSSFTKPLISDCDLGQMEGESDVLSEMGKIASEKAVGRSTSSRTDRCPCLDRGTRLQNMSCENTFPTFAGFSPSVSRFFSNIHHNPVISEHTLVQNMQLRGHVHGFHPTLHFRVRCRNEEVFLERSNEVMINWMKTILWEPGCQNFMSHFAPRQIVDIYNLVIDPETTIFDLQSEADFSSLHVAHSIHASSFTNNDFAKHYCTANVVIFFQDTQITPSLVEALKNIPNVQTVAQCSFSEFFKEYPFLCCTEGTDELIQYQFYPSQVSADLFVSGYLPAGYYQGLCNLGIGHVLNCTHEVENYFMVDPTMDDDDDDELSDMSSVRTYSLMSFSSVLLDHERRSPTPPLAILPSLSDTEYPLSEGSAPKDNHTPTSVKKNCFSIPEIPPGSDEQTRLQTSDQIRSNEEQRAAQYLPGKTMSQASFNSVRHSTPAVFYSKYESDRKMVIAEGREMCKAGPPINYLRIPLDDSADENLLAALPTALRFITNAIRSHGSKVLVHCQQGISRSTSIVIAYLMLTCRSTYSETLQHVCHRRTIARPNDSFSKQLKQFDKLLSKQEGNIDEILDAIVIAYAPLSTVTHIRSSVSLHSSIKDEPSEPTTESPVQLKETTLGADVAHLRQSAEKMRKGLSHHSFRQLHFSRPGHTRNLHFTYNPLFGTKEEKRTRREVKGATRIPEIEKGMEEEGPSSELNTPPIFNRSLAAQPFPLTSHPTVVHVSSVANVVKETPNPQPQILPSTLHAASPELLNKNPYLVYSVHPQSATVPPHFNKKSEINRISSFSVPDTIDIVRAICPNHRCQYVIHLIKRTQLYDSVTTFPPFGSVTSFHPDNMRLNSISNFFTPPERERKEATPTQPSFASVPIHSSSISPVPQNTPPGRSFDFTGRFLSSPRLRAGSPSSQPSSLPSHSSQISLSPMANSISFWEIPETSMLTQRVQSRAEMSEFISKHSTCTKCHSPLTIEYRTRTQNTSHMQYFQAGNIALNEDQPSSIFLPPPQTHSIDMLRRFKKKKMNVNSNNRLSSISTVPFSPSMYGFASFTASPLSTRRHSPHPLHVPSPTNLRSDLSTSSLSLTDTDSESPTSALQPSGSSEEMVTDPSMLFKPGQNGPIYPPSLSKPTNFQPDPGIVSSVHHTPVTVLHSPAPVHPLPSPPAVVPSPTMLEESPTHPIIVVPAPSAKEDSVEADDHRDTQIPRTQSHHSMTSSRSQSQTHPAEQIVVSTPHINRTPSIHSHLSLKQSPKTVYINGIPQPNPIAFTPPTALHTHHAASDSSHSIYSRHSHQSQHSHPLPGFSTMSDPPSPPHSTTSPFSMSGPQRHPQSPPNIPPTTIYRSMTNPELFNDDFAPICPDEIPETISNAFKSDHFIEVMTYDDPCPLDIPILANPSAIHPLNMVPEDAMSIPEAHTVSHSNVDIILTPLSSISFLVPPRAQPNDETKSHSASHLDMNDTGAHAPTGPPNRIPTLTEQSSSTGHLSHPQLAVSAASRPPRAPRLPNVNVKENGENEEDKCKEELNDHTRSDNTSNTLTNAHSESANQIGGSLVIGSPHSYTTNPASGTASPFEDDLI</sequence>
<feature type="domain" description="Tyrosine-protein phosphatase" evidence="6">
    <location>
        <begin position="606"/>
        <end position="754"/>
    </location>
</feature>
<dbReference type="InterPro" id="IPR016130">
    <property type="entry name" value="Tyr_Pase_AS"/>
</dbReference>
<dbReference type="PANTHER" id="PTHR10159">
    <property type="entry name" value="DUAL SPECIFICITY PROTEIN PHOSPHATASE"/>
    <property type="match status" value="1"/>
</dbReference>
<dbReference type="InterPro" id="IPR000340">
    <property type="entry name" value="Dual-sp_phosphatase_cat-dom"/>
</dbReference>
<feature type="region of interest" description="Disordered" evidence="5">
    <location>
        <begin position="1449"/>
        <end position="1520"/>
    </location>
</feature>
<reference evidence="8 9" key="1">
    <citation type="journal article" date="2022" name="bioRxiv">
        <title>Genomics of Preaxostyla Flagellates Illuminates Evolutionary Transitions and the Path Towards Mitochondrial Loss.</title>
        <authorList>
            <person name="Novak L.V.F."/>
            <person name="Treitli S.C."/>
            <person name="Pyrih J."/>
            <person name="Halakuc P."/>
            <person name="Pipaliya S.V."/>
            <person name="Vacek V."/>
            <person name="Brzon O."/>
            <person name="Soukal P."/>
            <person name="Eme L."/>
            <person name="Dacks J.B."/>
            <person name="Karnkowska A."/>
            <person name="Elias M."/>
            <person name="Hampl V."/>
        </authorList>
    </citation>
    <scope>NUCLEOTIDE SEQUENCE [LARGE SCALE GENOMIC DNA]</scope>
    <source>
        <strain evidence="8">NAU3</strain>
        <tissue evidence="8">Gut</tissue>
    </source>
</reference>
<comment type="similarity">
    <text evidence="1">Belongs to the protein-tyrosine phosphatase family. Non-receptor class dual specificity subfamily.</text>
</comment>
<evidence type="ECO:0000313" key="8">
    <source>
        <dbReference type="EMBL" id="KAK2959215.1"/>
    </source>
</evidence>
<proteinExistence type="inferred from homology"/>
<feature type="compositionally biased region" description="Low complexity" evidence="5">
    <location>
        <begin position="1259"/>
        <end position="1278"/>
    </location>
</feature>
<comment type="caution">
    <text evidence="8">The sequence shown here is derived from an EMBL/GenBank/DDBJ whole genome shotgun (WGS) entry which is preliminary data.</text>
</comment>
<keyword evidence="3" id="KW-0378">Hydrolase</keyword>
<evidence type="ECO:0000256" key="2">
    <source>
        <dbReference type="ARBA" id="ARBA00013064"/>
    </source>
</evidence>
<feature type="compositionally biased region" description="Polar residues" evidence="5">
    <location>
        <begin position="1655"/>
        <end position="1666"/>
    </location>
</feature>
<keyword evidence="9" id="KW-1185">Reference proteome</keyword>
<feature type="compositionally biased region" description="Polar residues" evidence="5">
    <location>
        <begin position="1740"/>
        <end position="1751"/>
    </location>
</feature>
<dbReference type="PROSITE" id="PS50054">
    <property type="entry name" value="TYR_PHOSPHATASE_DUAL"/>
    <property type="match status" value="1"/>
</dbReference>
<evidence type="ECO:0000259" key="6">
    <source>
        <dbReference type="PROSITE" id="PS50054"/>
    </source>
</evidence>
<keyword evidence="4" id="KW-0904">Protein phosphatase</keyword>
<dbReference type="InterPro" id="IPR029021">
    <property type="entry name" value="Prot-tyrosine_phosphatase-like"/>
</dbReference>
<protein>
    <recommendedName>
        <fullName evidence="2">protein-tyrosine-phosphatase</fullName>
        <ecNumber evidence="2">3.1.3.48</ecNumber>
    </recommendedName>
</protein>
<feature type="compositionally biased region" description="Low complexity" evidence="5">
    <location>
        <begin position="1093"/>
        <end position="1109"/>
    </location>
</feature>
<name>A0ABQ9Y646_9EUKA</name>